<gene>
    <name evidence="3" type="ORF">PS467_38115</name>
</gene>
<keyword evidence="4" id="KW-1185">Reference proteome</keyword>
<evidence type="ECO:0008006" key="5">
    <source>
        <dbReference type="Google" id="ProtNLM"/>
    </source>
</evidence>
<feature type="region of interest" description="Disordered" evidence="1">
    <location>
        <begin position="61"/>
        <end position="85"/>
    </location>
</feature>
<accession>A0ABY9V7E3</accession>
<reference evidence="3 4" key="1">
    <citation type="submission" date="2023-02" db="EMBL/GenBank/DDBJ databases">
        <title>Streptomyces sp. SCA4-21 with antifungal activity against Fusarium oxysporum f. sp. cubense, Streptomyces sp. SCA2-17 with antifungal activity against Fusarium oxysporum f. sp. cubense.</title>
        <authorList>
            <person name="Qi D."/>
        </authorList>
    </citation>
    <scope>NUCLEOTIDE SEQUENCE [LARGE SCALE GENOMIC DNA]</scope>
    <source>
        <strain evidence="3 4">SCA4-21</strain>
    </source>
</reference>
<dbReference type="RefSeq" id="WP_311039091.1">
    <property type="nucleotide sequence ID" value="NZ_CP117522.1"/>
</dbReference>
<feature type="compositionally biased region" description="Basic and acidic residues" evidence="1">
    <location>
        <begin position="61"/>
        <end position="71"/>
    </location>
</feature>
<dbReference type="Proteomes" id="UP001305606">
    <property type="component" value="Chromosome"/>
</dbReference>
<proteinExistence type="predicted"/>
<dbReference type="EMBL" id="CP117522">
    <property type="protein sequence ID" value="WNF00739.1"/>
    <property type="molecule type" value="Genomic_DNA"/>
</dbReference>
<name>A0ABY9V7E3_9ACTN</name>
<organism evidence="3 4">
    <name type="scientific">Streptomyces luomodiensis</name>
    <dbReference type="NCBI Taxonomy" id="3026192"/>
    <lineage>
        <taxon>Bacteria</taxon>
        <taxon>Bacillati</taxon>
        <taxon>Actinomycetota</taxon>
        <taxon>Actinomycetes</taxon>
        <taxon>Kitasatosporales</taxon>
        <taxon>Streptomycetaceae</taxon>
        <taxon>Streptomyces</taxon>
    </lineage>
</organism>
<feature type="chain" id="PRO_5045308526" description="Secreted protein" evidence="2">
    <location>
        <begin position="24"/>
        <end position="108"/>
    </location>
</feature>
<evidence type="ECO:0000256" key="1">
    <source>
        <dbReference type="SAM" id="MobiDB-lite"/>
    </source>
</evidence>
<evidence type="ECO:0000313" key="4">
    <source>
        <dbReference type="Proteomes" id="UP001305606"/>
    </source>
</evidence>
<protein>
    <recommendedName>
        <fullName evidence="5">Secreted protein</fullName>
    </recommendedName>
</protein>
<evidence type="ECO:0000256" key="2">
    <source>
        <dbReference type="SAM" id="SignalP"/>
    </source>
</evidence>
<feature type="signal peptide" evidence="2">
    <location>
        <begin position="1"/>
        <end position="23"/>
    </location>
</feature>
<evidence type="ECO:0000313" key="3">
    <source>
        <dbReference type="EMBL" id="WNF00739.1"/>
    </source>
</evidence>
<keyword evidence="2" id="KW-0732">Signal</keyword>
<sequence>MSARRVVIVAWAGLCLAGVAATAALDAEAYPDHPGSAAEEPTPAGTRTAGCQEIADRIEQARAEAERERQEAFSPSAPPRHQDRLHVTAIVVPKECADELEERGLTSR</sequence>